<feature type="transmembrane region" description="Helical" evidence="1">
    <location>
        <begin position="98"/>
        <end position="118"/>
    </location>
</feature>
<dbReference type="Proteomes" id="UP000005289">
    <property type="component" value="Chromosome"/>
</dbReference>
<evidence type="ECO:0000313" key="3">
    <source>
        <dbReference type="Proteomes" id="UP000005289"/>
    </source>
</evidence>
<evidence type="ECO:0000313" key="2">
    <source>
        <dbReference type="EMBL" id="AHE99628.1"/>
    </source>
</evidence>
<dbReference type="InterPro" id="IPR008620">
    <property type="entry name" value="FixH"/>
</dbReference>
<dbReference type="STRING" id="713585.THITH_16500"/>
<reference evidence="2 3" key="1">
    <citation type="submission" date="2013-12" db="EMBL/GenBank/DDBJ databases">
        <authorList>
            <consortium name="DOE Joint Genome Institute"/>
            <person name="Muyzer G."/>
            <person name="Huntemann M."/>
            <person name="Han J."/>
            <person name="Chen A."/>
            <person name="Kyrpides N."/>
            <person name="Mavromatis K."/>
            <person name="Markowitz V."/>
            <person name="Palaniappan K."/>
            <person name="Ivanova N."/>
            <person name="Schaumberg A."/>
            <person name="Pati A."/>
            <person name="Liolios K."/>
            <person name="Nordberg H.P."/>
            <person name="Cantor M.N."/>
            <person name="Hua S.X."/>
            <person name="Woyke T."/>
        </authorList>
    </citation>
    <scope>NUCLEOTIDE SEQUENCE [LARGE SCALE GENOMIC DNA]</scope>
    <source>
        <strain evidence="2 3">ARh 1</strain>
    </source>
</reference>
<dbReference type="HOGENOM" id="CLU_091637_0_0_6"/>
<name>W0DRL9_9GAMM</name>
<evidence type="ECO:0000256" key="1">
    <source>
        <dbReference type="SAM" id="Phobius"/>
    </source>
</evidence>
<accession>W0DRL9</accession>
<dbReference type="EMBL" id="CP007029">
    <property type="protein sequence ID" value="AHE99628.1"/>
    <property type="molecule type" value="Genomic_DNA"/>
</dbReference>
<protein>
    <submittedName>
        <fullName evidence="2">FixH family protein</fullName>
    </submittedName>
</protein>
<organism evidence="2 3">
    <name type="scientific">Thioalkalivibrio paradoxus ARh 1</name>
    <dbReference type="NCBI Taxonomy" id="713585"/>
    <lineage>
        <taxon>Bacteria</taxon>
        <taxon>Pseudomonadati</taxon>
        <taxon>Pseudomonadota</taxon>
        <taxon>Gammaproteobacteria</taxon>
        <taxon>Chromatiales</taxon>
        <taxon>Ectothiorhodospiraceae</taxon>
        <taxon>Thioalkalivibrio</taxon>
    </lineage>
</organism>
<keyword evidence="1" id="KW-0472">Membrane</keyword>
<gene>
    <name evidence="2" type="ORF">THITH_16500</name>
</gene>
<dbReference type="RefSeq" id="WP_006746792.1">
    <property type="nucleotide sequence ID" value="NZ_CP007029.1"/>
</dbReference>
<dbReference type="Pfam" id="PF05751">
    <property type="entry name" value="FixH"/>
    <property type="match status" value="1"/>
</dbReference>
<dbReference type="AlphaFoldDB" id="W0DRL9"/>
<feature type="transmembrane region" description="Helical" evidence="1">
    <location>
        <begin position="6"/>
        <end position="23"/>
    </location>
</feature>
<dbReference type="OrthoDB" id="8559928at2"/>
<keyword evidence="1" id="KW-0812">Transmembrane</keyword>
<sequence>MDNLVVSLGLGVALIAALFFVIYRFTRMRGYHTAGLVLAITMIVFIPLSVLNWSSADVFAIHLALYVIVPYGLGIITTQIEGERGRKATGGRLHWAPMIILVFFGVVATVNAVLLAWANNGMPTQLVGVFLPEPQSQASEVTSGFPGTVARISERKEALAVDHVTQVRRQRELGWQVHQGWRSRPTAGEPALFQVRVLDRNGEPISDAAIEGEFMRVSDFSLDQTFAMRPVGGGLYEAQVALPAAGRWDLLFRVQRGDDVHEQQASTSVRATRG</sequence>
<keyword evidence="3" id="KW-1185">Reference proteome</keyword>
<feature type="transmembrane region" description="Helical" evidence="1">
    <location>
        <begin position="59"/>
        <end position="77"/>
    </location>
</feature>
<proteinExistence type="predicted"/>
<dbReference type="KEGG" id="tti:THITH_16500"/>
<keyword evidence="1" id="KW-1133">Transmembrane helix</keyword>
<feature type="transmembrane region" description="Helical" evidence="1">
    <location>
        <begin position="35"/>
        <end position="53"/>
    </location>
</feature>